<evidence type="ECO:0000313" key="1">
    <source>
        <dbReference type="EMBL" id="REG08502.1"/>
    </source>
</evidence>
<dbReference type="AlphaFoldDB" id="A0A347ZNL8"/>
<comment type="caution">
    <text evidence="1">The sequence shown here is derived from an EMBL/GenBank/DDBJ whole genome shotgun (WGS) entry which is preliminary data.</text>
</comment>
<evidence type="ECO:0000313" key="2">
    <source>
        <dbReference type="Proteomes" id="UP000256388"/>
    </source>
</evidence>
<reference evidence="1 2" key="1">
    <citation type="submission" date="2018-08" db="EMBL/GenBank/DDBJ databases">
        <title>Genomic Encyclopedia of Type Strains, Phase IV (KMG-IV): sequencing the most valuable type-strain genomes for metagenomic binning, comparative biology and taxonomic classification.</title>
        <authorList>
            <person name="Goeker M."/>
        </authorList>
    </citation>
    <scope>NUCLEOTIDE SEQUENCE [LARGE SCALE GENOMIC DNA]</scope>
    <source>
        <strain evidence="1 2">DSM 23923</strain>
    </source>
</reference>
<proteinExistence type="predicted"/>
<keyword evidence="2" id="KW-1185">Reference proteome</keyword>
<organism evidence="1 2">
    <name type="scientific">Pelolinea submarina</name>
    <dbReference type="NCBI Taxonomy" id="913107"/>
    <lineage>
        <taxon>Bacteria</taxon>
        <taxon>Bacillati</taxon>
        <taxon>Chloroflexota</taxon>
        <taxon>Anaerolineae</taxon>
        <taxon>Anaerolineales</taxon>
        <taxon>Anaerolineaceae</taxon>
        <taxon>Pelolinea</taxon>
    </lineage>
</organism>
<sequence>MANDPQVNVQVGRLLRANTRACVAGCLPSQNFPPFGSLVSIDLGQEISAYGLVSDIHIDDDGLVRQLVTTPNISETVIQDNRVNRNVPVELSVLFVGHRSAGVISHRLPPRPPLSLDRVRACGEGDVCAFTSAGSLGYLRFILEAQDLPAADLLAAHLLQAGRAQRDHGDEQWFARAIDKVITQLRDDYVRLMPVLEALADVQRELGI</sequence>
<accession>A0A347ZNL8</accession>
<dbReference type="OrthoDB" id="159814at2"/>
<dbReference type="Proteomes" id="UP000256388">
    <property type="component" value="Unassembled WGS sequence"/>
</dbReference>
<gene>
    <name evidence="1" type="ORF">DFR64_1870</name>
</gene>
<dbReference type="EMBL" id="QUMS01000002">
    <property type="protein sequence ID" value="REG08502.1"/>
    <property type="molecule type" value="Genomic_DNA"/>
</dbReference>
<protein>
    <submittedName>
        <fullName evidence="1">Uncharacterized protein</fullName>
    </submittedName>
</protein>
<dbReference type="RefSeq" id="WP_116225155.1">
    <property type="nucleotide sequence ID" value="NZ_AP018437.1"/>
</dbReference>
<name>A0A347ZNL8_9CHLR</name>